<evidence type="ECO:0000313" key="2">
    <source>
        <dbReference type="Proteomes" id="UP000009026"/>
    </source>
</evidence>
<evidence type="ECO:0000313" key="1">
    <source>
        <dbReference type="EMBL" id="AKQ68582.1"/>
    </source>
</evidence>
<proteinExistence type="predicted"/>
<keyword evidence="2" id="KW-1185">Reference proteome</keyword>
<accession>A0A0H4XK22</accession>
<reference evidence="1 2" key="1">
    <citation type="journal article" date="2016" name="PLoS ONE">
        <title>Complete Genome Sequence and Comparative Genomics of a Novel Myxobacterium Myxococcus hansupus.</title>
        <authorList>
            <person name="Sharma G."/>
            <person name="Narwani T."/>
            <person name="Subramanian S."/>
        </authorList>
    </citation>
    <scope>NUCLEOTIDE SEQUENCE [LARGE SCALE GENOMIC DNA]</scope>
    <source>
        <strain evidence="2">mixupus</strain>
    </source>
</reference>
<dbReference type="Proteomes" id="UP000009026">
    <property type="component" value="Chromosome"/>
</dbReference>
<protein>
    <recommendedName>
        <fullName evidence="3">Polymer-forming cytoskeletal protein</fullName>
    </recommendedName>
</protein>
<evidence type="ECO:0008006" key="3">
    <source>
        <dbReference type="Google" id="ProtNLM"/>
    </source>
</evidence>
<dbReference type="PATRIC" id="fig|1297742.4.peg.5587"/>
<dbReference type="EMBL" id="CP012109">
    <property type="protein sequence ID" value="AKQ68582.1"/>
    <property type="molecule type" value="Genomic_DNA"/>
</dbReference>
<dbReference type="KEGG" id="mym:A176_005494"/>
<organism evidence="1 2">
    <name type="scientific">Pseudomyxococcus hansupus</name>
    <dbReference type="NCBI Taxonomy" id="1297742"/>
    <lineage>
        <taxon>Bacteria</taxon>
        <taxon>Pseudomonadati</taxon>
        <taxon>Myxococcota</taxon>
        <taxon>Myxococcia</taxon>
        <taxon>Myxococcales</taxon>
        <taxon>Cystobacterineae</taxon>
        <taxon>Myxococcaceae</taxon>
        <taxon>Pseudomyxococcus</taxon>
    </lineage>
</organism>
<dbReference type="OrthoDB" id="4537824at2"/>
<sequence length="204" mass="22279">MNPHTLKSLKKQKLIKKADEDLDLSEVVQDEDISDSLDEGVWIHEGDLTLDGELSVTEGALIVQGNLTVSESVSTDETGTIVVTGDLACRHLYLEGNLEVQGNASVRGVVYGFYEAGCSRVMGTMKARIGLFGNHDWECDDETYETYARFSNNHELHEGEPEALRKALGEKAFAGLGRMMGLREDDAPEAADNAAYGLALLKDL</sequence>
<gene>
    <name evidence="1" type="ORF">A176_005494</name>
</gene>
<dbReference type="AlphaFoldDB" id="A0A0H4XK22"/>
<dbReference type="RefSeq" id="WP_002635555.1">
    <property type="nucleotide sequence ID" value="NZ_CP012109.1"/>
</dbReference>
<name>A0A0H4XK22_9BACT</name>